<accession>A0A7W9YBL3</accession>
<organism evidence="1 2">
    <name type="scientific">Rhizobium wenxiniae</name>
    <dbReference type="NCBI Taxonomy" id="1737357"/>
    <lineage>
        <taxon>Bacteria</taxon>
        <taxon>Pseudomonadati</taxon>
        <taxon>Pseudomonadota</taxon>
        <taxon>Alphaproteobacteria</taxon>
        <taxon>Hyphomicrobiales</taxon>
        <taxon>Rhizobiaceae</taxon>
        <taxon>Rhizobium/Agrobacterium group</taxon>
        <taxon>Rhizobium</taxon>
    </lineage>
</organism>
<dbReference type="AlphaFoldDB" id="A0A7W9YBL3"/>
<keyword evidence="1" id="KW-0240">DNA-directed RNA polymerase</keyword>
<protein>
    <submittedName>
        <fullName evidence="1">DNA-directed RNA polymerase specialized sigma24 family protein</fullName>
    </submittedName>
</protein>
<sequence length="135" mass="15665">MPSSLNDNSHSRSFDLRPMLREWASRFTQDANLRERIVDATIFKVADAPERLSGSSIRRSLYKIVVRTAQETVASIDRRKGPLDVEMYPDGEFYVVRLADGQKSEEMKFISERSARKYLRTLKRRSVITRKAKPN</sequence>
<comment type="caution">
    <text evidence="1">The sequence shown here is derived from an EMBL/GenBank/DDBJ whole genome shotgun (WGS) entry which is preliminary data.</text>
</comment>
<evidence type="ECO:0000313" key="1">
    <source>
        <dbReference type="EMBL" id="MBB6165599.1"/>
    </source>
</evidence>
<keyword evidence="1" id="KW-0804">Transcription</keyword>
<evidence type="ECO:0000313" key="2">
    <source>
        <dbReference type="Proteomes" id="UP000547879"/>
    </source>
</evidence>
<name>A0A7W9YBL3_9HYPH</name>
<dbReference type="EMBL" id="JACHEG010000010">
    <property type="protein sequence ID" value="MBB6165599.1"/>
    <property type="molecule type" value="Genomic_DNA"/>
</dbReference>
<proteinExistence type="predicted"/>
<reference evidence="1 2" key="1">
    <citation type="submission" date="2020-08" db="EMBL/GenBank/DDBJ databases">
        <title>Genomic Encyclopedia of Type Strains, Phase IV (KMG-IV): sequencing the most valuable type-strain genomes for metagenomic binning, comparative biology and taxonomic classification.</title>
        <authorList>
            <person name="Goeker M."/>
        </authorList>
    </citation>
    <scope>NUCLEOTIDE SEQUENCE [LARGE SCALE GENOMIC DNA]</scope>
    <source>
        <strain evidence="1 2">DSM 100734</strain>
    </source>
</reference>
<dbReference type="Proteomes" id="UP000547879">
    <property type="component" value="Unassembled WGS sequence"/>
</dbReference>
<dbReference type="GO" id="GO:0000428">
    <property type="term" value="C:DNA-directed RNA polymerase complex"/>
    <property type="evidence" value="ECO:0007669"/>
    <property type="project" value="UniProtKB-KW"/>
</dbReference>
<dbReference type="RefSeq" id="WP_183996996.1">
    <property type="nucleotide sequence ID" value="NZ_BMHW01000011.1"/>
</dbReference>
<gene>
    <name evidence="1" type="ORF">HNQ72_005447</name>
</gene>
<keyword evidence="2" id="KW-1185">Reference proteome</keyword>